<feature type="transmembrane region" description="Helical" evidence="1">
    <location>
        <begin position="29"/>
        <end position="47"/>
    </location>
</feature>
<proteinExistence type="predicted"/>
<dbReference type="RefSeq" id="WP_169486252.1">
    <property type="nucleotide sequence ID" value="NZ_JABBGJ010000014.1"/>
</dbReference>
<accession>A0A848IH86</accession>
<dbReference type="EMBL" id="JABBGJ010000014">
    <property type="protein sequence ID" value="NML99264.1"/>
    <property type="molecule type" value="Genomic_DNA"/>
</dbReference>
<dbReference type="Proteomes" id="UP000544134">
    <property type="component" value="Unassembled WGS sequence"/>
</dbReference>
<keyword evidence="1" id="KW-0812">Transmembrane</keyword>
<gene>
    <name evidence="2" type="ORF">HHL24_15115</name>
</gene>
<sequence>MIQMMMSTIGGSSAERGAQQRQALMLRKLVGFAIVTSGLAVIVAQALQHTLGG</sequence>
<evidence type="ECO:0000313" key="2">
    <source>
        <dbReference type="EMBL" id="NML99264.1"/>
    </source>
</evidence>
<dbReference type="AlphaFoldDB" id="A0A848IH86"/>
<keyword evidence="3" id="KW-1185">Reference proteome</keyword>
<evidence type="ECO:0000313" key="3">
    <source>
        <dbReference type="Proteomes" id="UP000544134"/>
    </source>
</evidence>
<name>A0A848IH86_9BURK</name>
<evidence type="ECO:0000256" key="1">
    <source>
        <dbReference type="SAM" id="Phobius"/>
    </source>
</evidence>
<protein>
    <submittedName>
        <fullName evidence="2">Uncharacterized protein</fullName>
    </submittedName>
</protein>
<comment type="caution">
    <text evidence="2">The sequence shown here is derived from an EMBL/GenBank/DDBJ whole genome shotgun (WGS) entry which is preliminary data.</text>
</comment>
<organism evidence="2 3">
    <name type="scientific">Paraburkholderia polaris</name>
    <dbReference type="NCBI Taxonomy" id="2728848"/>
    <lineage>
        <taxon>Bacteria</taxon>
        <taxon>Pseudomonadati</taxon>
        <taxon>Pseudomonadota</taxon>
        <taxon>Betaproteobacteria</taxon>
        <taxon>Burkholderiales</taxon>
        <taxon>Burkholderiaceae</taxon>
        <taxon>Paraburkholderia</taxon>
    </lineage>
</organism>
<keyword evidence="1" id="KW-1133">Transmembrane helix</keyword>
<reference evidence="2 3" key="1">
    <citation type="submission" date="2020-04" db="EMBL/GenBank/DDBJ databases">
        <title>Paraburkholderia sp. RP-4-7 isolated from soil.</title>
        <authorList>
            <person name="Dahal R.H."/>
        </authorList>
    </citation>
    <scope>NUCLEOTIDE SEQUENCE [LARGE SCALE GENOMIC DNA]</scope>
    <source>
        <strain evidence="2 3">RP-4-7</strain>
    </source>
</reference>
<keyword evidence="1" id="KW-0472">Membrane</keyword>